<keyword evidence="2" id="KW-0479">Metal-binding</keyword>
<dbReference type="EC" id="1.13.11.24" evidence="6"/>
<feature type="binding site" evidence="2">
    <location>
        <position position="101"/>
    </location>
    <ligand>
        <name>Fe cation</name>
        <dbReference type="ChEBI" id="CHEBI:24875"/>
    </ligand>
</feature>
<reference evidence="6 7" key="1">
    <citation type="submission" date="2019-07" db="EMBL/GenBank/DDBJ databases">
        <title>Tepidimonas charontis SPSP-6 draft genome.</title>
        <authorList>
            <person name="Da Costa M.S."/>
            <person name="Froufe H.J.C."/>
            <person name="Egas C."/>
            <person name="Albuquerque L."/>
        </authorList>
    </citation>
    <scope>NUCLEOTIDE SEQUENCE [LARGE SCALE GENOMIC DNA]</scope>
    <source>
        <strain evidence="6 7">SPSP-6</strain>
    </source>
</reference>
<dbReference type="RefSeq" id="WP_144328576.1">
    <property type="nucleotide sequence ID" value="NZ_VJON01000024.1"/>
</dbReference>
<evidence type="ECO:0000256" key="1">
    <source>
        <dbReference type="ARBA" id="ARBA00008416"/>
    </source>
</evidence>
<dbReference type="PIRSF" id="PIRSF006232">
    <property type="entry name" value="Pirin"/>
    <property type="match status" value="1"/>
</dbReference>
<feature type="domain" description="Pirin N-terminal" evidence="4">
    <location>
        <begin position="12"/>
        <end position="118"/>
    </location>
</feature>
<feature type="domain" description="Quercetin 2,3-dioxygenase C-terminal cupin" evidence="5">
    <location>
        <begin position="167"/>
        <end position="239"/>
    </location>
</feature>
<dbReference type="Pfam" id="PF02678">
    <property type="entry name" value="Pirin"/>
    <property type="match status" value="1"/>
</dbReference>
<dbReference type="GO" id="GO:0008127">
    <property type="term" value="F:quercetin 2,3-dioxygenase activity"/>
    <property type="evidence" value="ECO:0007669"/>
    <property type="project" value="UniProtKB-EC"/>
</dbReference>
<feature type="binding site" evidence="2">
    <location>
        <position position="57"/>
    </location>
    <ligand>
        <name>Fe cation</name>
        <dbReference type="ChEBI" id="CHEBI:24875"/>
    </ligand>
</feature>
<comment type="caution">
    <text evidence="6">The sequence shown here is derived from an EMBL/GenBank/DDBJ whole genome shotgun (WGS) entry which is preliminary data.</text>
</comment>
<dbReference type="EMBL" id="VJON01000024">
    <property type="protein sequence ID" value="TSE33881.1"/>
    <property type="molecule type" value="Genomic_DNA"/>
</dbReference>
<comment type="cofactor">
    <cofactor evidence="2">
        <name>Fe cation</name>
        <dbReference type="ChEBI" id="CHEBI:24875"/>
    </cofactor>
    <text evidence="2">Binds 1 Fe cation per subunit.</text>
</comment>
<gene>
    <name evidence="6" type="primary">yhhW</name>
    <name evidence="6" type="ORF">Tchar_01633</name>
</gene>
<keyword evidence="6" id="KW-0223">Dioxygenase</keyword>
<name>A0A554XDG1_9BURK</name>
<dbReference type="InterPro" id="IPR012093">
    <property type="entry name" value="Pirin"/>
</dbReference>
<feature type="binding site" evidence="2">
    <location>
        <position position="103"/>
    </location>
    <ligand>
        <name>Fe cation</name>
        <dbReference type="ChEBI" id="CHEBI:24875"/>
    </ligand>
</feature>
<evidence type="ECO:0000313" key="6">
    <source>
        <dbReference type="EMBL" id="TSE33881.1"/>
    </source>
</evidence>
<proteinExistence type="inferred from homology"/>
<comment type="similarity">
    <text evidence="1 3">Belongs to the pirin family.</text>
</comment>
<dbReference type="GO" id="GO:0046872">
    <property type="term" value="F:metal ion binding"/>
    <property type="evidence" value="ECO:0007669"/>
    <property type="project" value="UniProtKB-KW"/>
</dbReference>
<dbReference type="InterPro" id="IPR041602">
    <property type="entry name" value="Quercetinase_C"/>
</dbReference>
<protein>
    <submittedName>
        <fullName evidence="6">Quercetin 2,3-dioxygenase</fullName>
        <ecNumber evidence="6">1.13.11.24</ecNumber>
    </submittedName>
</protein>
<dbReference type="InterPro" id="IPR014710">
    <property type="entry name" value="RmlC-like_jellyroll"/>
</dbReference>
<evidence type="ECO:0000259" key="5">
    <source>
        <dbReference type="Pfam" id="PF17954"/>
    </source>
</evidence>
<keyword evidence="7" id="KW-1185">Reference proteome</keyword>
<keyword evidence="6" id="KW-0560">Oxidoreductase</keyword>
<dbReference type="PANTHER" id="PTHR43212">
    <property type="entry name" value="QUERCETIN 2,3-DIOXYGENASE"/>
    <property type="match status" value="1"/>
</dbReference>
<evidence type="ECO:0000256" key="3">
    <source>
        <dbReference type="RuleBase" id="RU003457"/>
    </source>
</evidence>
<dbReference type="Pfam" id="PF17954">
    <property type="entry name" value="Pirin_C_2"/>
    <property type="match status" value="1"/>
</dbReference>
<evidence type="ECO:0000313" key="7">
    <source>
        <dbReference type="Proteomes" id="UP000318294"/>
    </source>
</evidence>
<dbReference type="Gene3D" id="2.60.120.10">
    <property type="entry name" value="Jelly Rolls"/>
    <property type="match status" value="2"/>
</dbReference>
<dbReference type="CDD" id="cd20311">
    <property type="entry name" value="cupin_Yhhw_C"/>
    <property type="match status" value="1"/>
</dbReference>
<dbReference type="InterPro" id="IPR011051">
    <property type="entry name" value="RmlC_Cupin_sf"/>
</dbReference>
<dbReference type="AlphaFoldDB" id="A0A554XDG1"/>
<dbReference type="SUPFAM" id="SSF51182">
    <property type="entry name" value="RmlC-like cupins"/>
    <property type="match status" value="1"/>
</dbReference>
<evidence type="ECO:0000256" key="2">
    <source>
        <dbReference type="PIRSR" id="PIRSR006232-1"/>
    </source>
</evidence>
<dbReference type="InterPro" id="IPR003829">
    <property type="entry name" value="Pirin_N_dom"/>
</dbReference>
<evidence type="ECO:0000259" key="4">
    <source>
        <dbReference type="Pfam" id="PF02678"/>
    </source>
</evidence>
<dbReference type="Proteomes" id="UP000318294">
    <property type="component" value="Unassembled WGS sequence"/>
</dbReference>
<dbReference type="CDD" id="cd02910">
    <property type="entry name" value="cupin_Yhhw_N"/>
    <property type="match status" value="1"/>
</dbReference>
<keyword evidence="2" id="KW-0408">Iron</keyword>
<dbReference type="PANTHER" id="PTHR43212:SF3">
    <property type="entry name" value="QUERCETIN 2,3-DIOXYGENASE"/>
    <property type="match status" value="1"/>
</dbReference>
<accession>A0A554XDG1</accession>
<organism evidence="6 7">
    <name type="scientific">Tepidimonas charontis</name>
    <dbReference type="NCBI Taxonomy" id="2267262"/>
    <lineage>
        <taxon>Bacteria</taxon>
        <taxon>Pseudomonadati</taxon>
        <taxon>Pseudomonadota</taxon>
        <taxon>Betaproteobacteria</taxon>
        <taxon>Burkholderiales</taxon>
        <taxon>Tepidimonas</taxon>
    </lineage>
</organism>
<feature type="binding site" evidence="2">
    <location>
        <position position="59"/>
    </location>
    <ligand>
        <name>Fe cation</name>
        <dbReference type="ChEBI" id="CHEBI:24875"/>
    </ligand>
</feature>
<dbReference type="OrthoDB" id="321327at2"/>
<sequence>MIFRRASAERGWADHGWLQTRHSFSFADYVDPRYMGWGNLRVINEDVIAPGTGFGMHGHRDMEIVTYVLDGELWHRDSLGHVAAIHAGEVQRMSAGSGVRHSEFSGTQGPTHLLQIWVHPTAPGGAPSYEQTAFDPAAKRARLLPIAVPVDQVAAVAAHGPRPVGWRADAVLYAGCFDGSGEAATHTLAPGRLAYVHVVRGSVAINGARFDAGDAALVQEESALHLTDGHEAEVLLFDLAPAAPLAERL</sequence>